<protein>
    <submittedName>
        <fullName evidence="2">Uncharacterized protein</fullName>
    </submittedName>
</protein>
<keyword evidence="1" id="KW-0732">Signal</keyword>
<dbReference type="RefSeq" id="WP_074236559.1">
    <property type="nucleotide sequence ID" value="NZ_FSRK01000003.1"/>
</dbReference>
<dbReference type="PROSITE" id="PS51257">
    <property type="entry name" value="PROKAR_LIPOPROTEIN"/>
    <property type="match status" value="1"/>
</dbReference>
<gene>
    <name evidence="2" type="ORF">SAMN05444409_3426</name>
</gene>
<dbReference type="OrthoDB" id="1270789at2"/>
<organism evidence="2 3">
    <name type="scientific">Epilithonimonas zeae</name>
    <dbReference type="NCBI Taxonomy" id="1416779"/>
    <lineage>
        <taxon>Bacteria</taxon>
        <taxon>Pseudomonadati</taxon>
        <taxon>Bacteroidota</taxon>
        <taxon>Flavobacteriia</taxon>
        <taxon>Flavobacteriales</taxon>
        <taxon>Weeksellaceae</taxon>
        <taxon>Chryseobacterium group</taxon>
        <taxon>Epilithonimonas</taxon>
    </lineage>
</organism>
<dbReference type="Proteomes" id="UP000185207">
    <property type="component" value="Unassembled WGS sequence"/>
</dbReference>
<evidence type="ECO:0000313" key="3">
    <source>
        <dbReference type="Proteomes" id="UP000185207"/>
    </source>
</evidence>
<sequence>MKIKITLTLALLLAFTSCDQISDNYWEKKEQENHTSPFMGKWVGTYSGAQVGTLTIEISKSGNITGSLGRTEVDLASYVYDDGTLQPVMSNTLSFTLYGNLKDKKGTWKDKDQQGTWTLTKQ</sequence>
<dbReference type="AlphaFoldDB" id="A0A1N6JI63"/>
<proteinExistence type="predicted"/>
<evidence type="ECO:0000256" key="1">
    <source>
        <dbReference type="SAM" id="SignalP"/>
    </source>
</evidence>
<name>A0A1N6JI63_9FLAO</name>
<feature type="signal peptide" evidence="1">
    <location>
        <begin position="1"/>
        <end position="22"/>
    </location>
</feature>
<accession>A0A1N6JI63</accession>
<dbReference type="EMBL" id="FSRK01000003">
    <property type="protein sequence ID" value="SIO43881.1"/>
    <property type="molecule type" value="Genomic_DNA"/>
</dbReference>
<evidence type="ECO:0000313" key="2">
    <source>
        <dbReference type="EMBL" id="SIO43881.1"/>
    </source>
</evidence>
<reference evidence="3" key="1">
    <citation type="submission" date="2016-11" db="EMBL/GenBank/DDBJ databases">
        <authorList>
            <person name="Varghese N."/>
            <person name="Submissions S."/>
        </authorList>
    </citation>
    <scope>NUCLEOTIDE SEQUENCE [LARGE SCALE GENOMIC DNA]</scope>
    <source>
        <strain evidence="3">DSM 27623</strain>
    </source>
</reference>
<keyword evidence="3" id="KW-1185">Reference proteome</keyword>
<feature type="chain" id="PRO_5012771570" evidence="1">
    <location>
        <begin position="23"/>
        <end position="122"/>
    </location>
</feature>